<feature type="domain" description="RecF/RecN/SMC N-terminal" evidence="10">
    <location>
        <begin position="2"/>
        <end position="507"/>
    </location>
</feature>
<protein>
    <recommendedName>
        <fullName evidence="3 9">DNA repair protein RecN</fullName>
    </recommendedName>
    <alternativeName>
        <fullName evidence="8 9">Recombination protein N</fullName>
    </alternativeName>
</protein>
<dbReference type="EMBL" id="EU569452">
    <property type="protein sequence ID" value="ACE74851.1"/>
    <property type="molecule type" value="Genomic_DNA"/>
</dbReference>
<evidence type="ECO:0000259" key="10">
    <source>
        <dbReference type="Pfam" id="PF02463"/>
    </source>
</evidence>
<evidence type="ECO:0000313" key="11">
    <source>
        <dbReference type="EMBL" id="ACE74851.1"/>
    </source>
</evidence>
<keyword evidence="5 9" id="KW-0227">DNA damage</keyword>
<accession>C1IG73</accession>
<dbReference type="GO" id="GO:0005524">
    <property type="term" value="F:ATP binding"/>
    <property type="evidence" value="ECO:0007669"/>
    <property type="project" value="UniProtKB-KW"/>
</dbReference>
<name>C1IG73_9ENTR</name>
<dbReference type="InterPro" id="IPR004604">
    <property type="entry name" value="DNA_recomb/repair_RecN"/>
</dbReference>
<evidence type="ECO:0000256" key="8">
    <source>
        <dbReference type="ARBA" id="ARBA00033408"/>
    </source>
</evidence>
<dbReference type="PANTHER" id="PTHR11059:SF0">
    <property type="entry name" value="DNA REPAIR PROTEIN RECN"/>
    <property type="match status" value="1"/>
</dbReference>
<dbReference type="PIRSF" id="PIRSF003128">
    <property type="entry name" value="RecN"/>
    <property type="match status" value="1"/>
</dbReference>
<evidence type="ECO:0000256" key="6">
    <source>
        <dbReference type="ARBA" id="ARBA00022840"/>
    </source>
</evidence>
<evidence type="ECO:0000256" key="5">
    <source>
        <dbReference type="ARBA" id="ARBA00022763"/>
    </source>
</evidence>
<dbReference type="AlphaFoldDB" id="C1IG73"/>
<comment type="similarity">
    <text evidence="2 9">Belongs to the RecN family.</text>
</comment>
<reference evidence="11" key="1">
    <citation type="journal article" date="2009" name="Int. J. Food Microbiol.">
        <title>Phylogeny and prediction of genetic similarity of Cronobacter and related taxa by multilocus sequence analysis (MLSA).</title>
        <authorList>
            <person name="Kuhnert P."/>
            <person name="Korczak B.M."/>
            <person name="Stephan R."/>
            <person name="Joosten H."/>
            <person name="Iversen C."/>
        </authorList>
    </citation>
    <scope>NUCLEOTIDE SEQUENCE</scope>
    <source>
        <strain evidence="11">E441</strain>
        <strain evidence="12">E444</strain>
    </source>
</reference>
<evidence type="ECO:0000256" key="3">
    <source>
        <dbReference type="ARBA" id="ARBA00021315"/>
    </source>
</evidence>
<dbReference type="NCBIfam" id="TIGR00634">
    <property type="entry name" value="recN"/>
    <property type="match status" value="1"/>
</dbReference>
<sequence>MLAQLTISNFAIVRELEIDFQSGMTAITGETGAGKSIAIDALGLCLGGRAEADMVRQGASRADLCARFSLKDTPAALRWLEENQLEDGSECLLRRAISSDGRSRGFINGTAVPLSQLRELGQLLIQIHGQHAHQLLLKPEHQKTLLDGYAGETALTQQMSAAYRQWHQSCRDLALHQQLSQERAARAELLHYQLKELNDFNPQAGEFEQIDEEYKRLANSGQLLSTSQQALHLLADGEDANLQSQLYSVRNLVTDLIGMDEKLSGVLDMLEEAAIQITEASDELRHYCDRLDLDPNRLYELEQRISRQINLARKHHIAPEELPAFHQKLLDEQQQLDDQADCLETLTLAVNNHHQQAMKVARQLHESRVAYARELSGLITESMHSLSMPHGKLTIEVAFEENHLTAEGADRIDFRVSTNPGQPLQPLAKVASGGELSRIALAIQVITARKMETPALIFDEVDVGISGPTAAVVGKLLRQLGESTQVMCVTHLPQVAGCGHHHFFVSKETDGAMTETHMQPLDKRARLQELARLLGGSEVTRNTLANAKELLAA</sequence>
<organism evidence="11">
    <name type="scientific">Franconibacter pulveris</name>
    <dbReference type="NCBI Taxonomy" id="435910"/>
    <lineage>
        <taxon>Bacteria</taxon>
        <taxon>Pseudomonadati</taxon>
        <taxon>Pseudomonadota</taxon>
        <taxon>Gammaproteobacteria</taxon>
        <taxon>Enterobacterales</taxon>
        <taxon>Enterobacteriaceae</taxon>
        <taxon>Franconibacter</taxon>
    </lineage>
</organism>
<gene>
    <name evidence="11" type="primary">recN</name>
</gene>
<evidence type="ECO:0000256" key="9">
    <source>
        <dbReference type="PIRNR" id="PIRNR003128"/>
    </source>
</evidence>
<dbReference type="Pfam" id="PF02463">
    <property type="entry name" value="SMC_N"/>
    <property type="match status" value="1"/>
</dbReference>
<dbReference type="InterPro" id="IPR003395">
    <property type="entry name" value="RecF/RecN/SMC_N"/>
</dbReference>
<dbReference type="GO" id="GO:0006310">
    <property type="term" value="P:DNA recombination"/>
    <property type="evidence" value="ECO:0007669"/>
    <property type="project" value="InterPro"/>
</dbReference>
<keyword evidence="4" id="KW-0547">Nucleotide-binding</keyword>
<comment type="function">
    <text evidence="1 9">May be involved in recombinational repair of damaged DNA.</text>
</comment>
<dbReference type="SUPFAM" id="SSF52540">
    <property type="entry name" value="P-loop containing nucleoside triphosphate hydrolases"/>
    <property type="match status" value="2"/>
</dbReference>
<dbReference type="FunFam" id="3.40.50.300:FF:000319">
    <property type="entry name" value="DNA repair protein RecN"/>
    <property type="match status" value="1"/>
</dbReference>
<dbReference type="GO" id="GO:0006281">
    <property type="term" value="P:DNA repair"/>
    <property type="evidence" value="ECO:0007669"/>
    <property type="project" value="UniProtKB-KW"/>
</dbReference>
<dbReference type="CDD" id="cd03241">
    <property type="entry name" value="ABC_RecN"/>
    <property type="match status" value="2"/>
</dbReference>
<dbReference type="GO" id="GO:0009432">
    <property type="term" value="P:SOS response"/>
    <property type="evidence" value="ECO:0007669"/>
    <property type="project" value="UniProtKB-ARBA"/>
</dbReference>
<proteinExistence type="inferred from homology"/>
<dbReference type="InterPro" id="IPR027417">
    <property type="entry name" value="P-loop_NTPase"/>
</dbReference>
<dbReference type="PANTHER" id="PTHR11059">
    <property type="entry name" value="DNA REPAIR PROTEIN RECN"/>
    <property type="match status" value="1"/>
</dbReference>
<evidence type="ECO:0000256" key="2">
    <source>
        <dbReference type="ARBA" id="ARBA00009441"/>
    </source>
</evidence>
<keyword evidence="6" id="KW-0067">ATP-binding</keyword>
<dbReference type="FunFam" id="3.40.50.300:FF:000356">
    <property type="entry name" value="DNA repair protein RecN"/>
    <property type="match status" value="1"/>
</dbReference>
<dbReference type="Gene3D" id="3.40.50.300">
    <property type="entry name" value="P-loop containing nucleotide triphosphate hydrolases"/>
    <property type="match status" value="2"/>
</dbReference>
<dbReference type="EMBL" id="EU569454">
    <property type="protein sequence ID" value="ACE74853.1"/>
    <property type="molecule type" value="Genomic_DNA"/>
</dbReference>
<keyword evidence="7 9" id="KW-0234">DNA repair</keyword>
<evidence type="ECO:0000256" key="7">
    <source>
        <dbReference type="ARBA" id="ARBA00023204"/>
    </source>
</evidence>
<dbReference type="GO" id="GO:0043590">
    <property type="term" value="C:bacterial nucleoid"/>
    <property type="evidence" value="ECO:0007669"/>
    <property type="project" value="TreeGrafter"/>
</dbReference>
<dbReference type="NCBIfam" id="NF008121">
    <property type="entry name" value="PRK10869.1"/>
    <property type="match status" value="1"/>
</dbReference>
<evidence type="ECO:0000313" key="12">
    <source>
        <dbReference type="EMBL" id="ACE74853.1"/>
    </source>
</evidence>
<evidence type="ECO:0000256" key="4">
    <source>
        <dbReference type="ARBA" id="ARBA00022741"/>
    </source>
</evidence>
<evidence type="ECO:0000256" key="1">
    <source>
        <dbReference type="ARBA" id="ARBA00003618"/>
    </source>
</evidence>